<dbReference type="EMBL" id="JAAIJQ010000096">
    <property type="protein sequence ID" value="NEV64542.1"/>
    <property type="molecule type" value="Genomic_DNA"/>
</dbReference>
<feature type="region of interest" description="Disordered" evidence="1">
    <location>
        <begin position="717"/>
        <end position="742"/>
    </location>
</feature>
<keyword evidence="3" id="KW-1185">Reference proteome</keyword>
<dbReference type="Proteomes" id="UP000483379">
    <property type="component" value="Unassembled WGS sequence"/>
</dbReference>
<evidence type="ECO:0000256" key="1">
    <source>
        <dbReference type="SAM" id="MobiDB-lite"/>
    </source>
</evidence>
<proteinExistence type="predicted"/>
<evidence type="ECO:0000313" key="3">
    <source>
        <dbReference type="Proteomes" id="UP000483379"/>
    </source>
</evidence>
<dbReference type="RefSeq" id="WP_164455392.1">
    <property type="nucleotide sequence ID" value="NZ_JAAIJQ010000096.1"/>
</dbReference>
<dbReference type="InterPro" id="IPR050458">
    <property type="entry name" value="LolB"/>
</dbReference>
<reference evidence="2 3" key="1">
    <citation type="submission" date="2020-02" db="EMBL/GenBank/DDBJ databases">
        <title>Genome sequences of Thiorhodococcus mannitoliphagus and Thiorhodococcus minor, purple sulfur photosynthetic bacteria in the gammaproteobacterial family, Chromatiaceae.</title>
        <authorList>
            <person name="Aviles F.A."/>
            <person name="Meyer T.E."/>
            <person name="Kyndt J.A."/>
        </authorList>
    </citation>
    <scope>NUCLEOTIDE SEQUENCE [LARGE SCALE GENOMIC DNA]</scope>
    <source>
        <strain evidence="2 3">DSM 11518</strain>
    </source>
</reference>
<dbReference type="Pfam" id="PF18934">
    <property type="entry name" value="DUF5682"/>
    <property type="match status" value="1"/>
</dbReference>
<protein>
    <submittedName>
        <fullName evidence="2">Uncharacterized protein</fullName>
    </submittedName>
</protein>
<sequence length="764" mass="83792">MNTQVFGVRHHGPGSARSLVDALRSLAPDILLVEGPPEGNELLALAAHAEMCPPVAMLVYAPDDPSDASYYPFARFSPEWQAIHYGLSQQIPIRFMDLPLANRIALRRLERAETSEGETPADGADGPSGEGGTSADPQEEPAAPWRTDPMLLLAQAAGFEDSERWWEHLVEERRDTQSLFAGIGAAMTALREHLEGTLDQQPVLMERYREAAMRRVVRAAEKEGFQRVAVVCGAWHVPALERRPKQTEDNRLLKRLPKVKTMATWVPWTYGRLSYASGYGAGIASPGWYDHLWGAHGDVAAPWLVKVAHALRGEGLDVSSAHVIESVRLAESLAAMRARPLPSLAEFNDAAQAVMLFGESAPMRLIHERLVVGERLGQVPAETPSTPLQEDLRAQQRRLRLKPSASDQSLMLDLRKPNDLARSHLLHRLRLLSLPWGRDGGSEGGKGTFKESWRLKWEPDFEVALIEAGRWGSSIAQAATAAVVQDARECEDIGQLASLARQALLAELPEAIEPIIARLQARAAVAADVLTLMDAVPELARLARYGDVRKTALEQVDSLLEGVLARIFIGLPNACSGIDAEAAERIFAQIQGVHEGLQILDAAALRASWLRTLAALAEMQRLQGIIRGRCCRLLLDSGALEEEGAARQLSLALSVGGDPSQSAAWLDGFLRDSGQLLIHDHSLWQLIDQWVSALSQEAFMQIVPVLRRTFSSFEPAERRQMGERVKRGMAPRLGAAPSDGDFDQARAEATLPLLSRLLGLEDRE</sequence>
<evidence type="ECO:0000313" key="2">
    <source>
        <dbReference type="EMBL" id="NEV64542.1"/>
    </source>
</evidence>
<accession>A0A6M0K424</accession>
<name>A0A6M0K424_9GAMM</name>
<feature type="compositionally biased region" description="Basic and acidic residues" evidence="1">
    <location>
        <begin position="717"/>
        <end position="726"/>
    </location>
</feature>
<dbReference type="PANTHER" id="PTHR30634:SF14">
    <property type="match status" value="1"/>
</dbReference>
<dbReference type="InterPro" id="IPR043737">
    <property type="entry name" value="DUF5682"/>
</dbReference>
<comment type="caution">
    <text evidence="2">The sequence shown here is derived from an EMBL/GenBank/DDBJ whole genome shotgun (WGS) entry which is preliminary data.</text>
</comment>
<organism evidence="2 3">
    <name type="scientific">Thiorhodococcus minor</name>
    <dbReference type="NCBI Taxonomy" id="57489"/>
    <lineage>
        <taxon>Bacteria</taxon>
        <taxon>Pseudomonadati</taxon>
        <taxon>Pseudomonadota</taxon>
        <taxon>Gammaproteobacteria</taxon>
        <taxon>Chromatiales</taxon>
        <taxon>Chromatiaceae</taxon>
        <taxon>Thiorhodococcus</taxon>
    </lineage>
</organism>
<feature type="region of interest" description="Disordered" evidence="1">
    <location>
        <begin position="111"/>
        <end position="143"/>
    </location>
</feature>
<gene>
    <name evidence="2" type="ORF">G3446_22165</name>
</gene>
<dbReference type="AlphaFoldDB" id="A0A6M0K424"/>
<dbReference type="PANTHER" id="PTHR30634">
    <property type="entry name" value="OUTER MEMBRANE LOLAB LIPOPROTEIN INSERTION APPARATUS"/>
    <property type="match status" value="1"/>
</dbReference>